<dbReference type="CDD" id="cd01665">
    <property type="entry name" value="Cyt_c_Oxidase_III"/>
    <property type="match status" value="1"/>
</dbReference>
<dbReference type="FunFam" id="1.10.287.70:FF:000082">
    <property type="entry name" value="Cytochrome c oxidase subunit 3"/>
    <property type="match status" value="1"/>
</dbReference>
<dbReference type="GeneID" id="36940902"/>
<keyword evidence="9 12" id="KW-0496">Mitochondrion</keyword>
<dbReference type="Gene3D" id="1.10.287.70">
    <property type="match status" value="1"/>
</dbReference>
<comment type="subcellular location">
    <subcellularLocation>
        <location evidence="1">Mitochondrion inner membrane</location>
        <topology evidence="1">Multi-pass membrane protein</topology>
    </subcellularLocation>
</comment>
<keyword evidence="6 10" id="KW-1133">Transmembrane helix</keyword>
<feature type="transmembrane region" description="Helical" evidence="10">
    <location>
        <begin position="47"/>
        <end position="66"/>
    </location>
</feature>
<evidence type="ECO:0000256" key="1">
    <source>
        <dbReference type="ARBA" id="ARBA00004448"/>
    </source>
</evidence>
<dbReference type="InterPro" id="IPR013833">
    <property type="entry name" value="Cyt_c_oxidase_su3_a-hlx"/>
</dbReference>
<dbReference type="GO" id="GO:0006123">
    <property type="term" value="P:mitochondrial electron transport, cytochrome c to oxygen"/>
    <property type="evidence" value="ECO:0007669"/>
    <property type="project" value="TreeGrafter"/>
</dbReference>
<keyword evidence="5" id="KW-1278">Translocase</keyword>
<dbReference type="SUPFAM" id="SSF81452">
    <property type="entry name" value="Cytochrome c oxidase subunit III-like"/>
    <property type="match status" value="1"/>
</dbReference>
<evidence type="ECO:0000256" key="9">
    <source>
        <dbReference type="RuleBase" id="RU003375"/>
    </source>
</evidence>
<dbReference type="PANTHER" id="PTHR11403">
    <property type="entry name" value="CYTOCHROME C OXIDASE SUBUNIT III"/>
    <property type="match status" value="1"/>
</dbReference>
<feature type="transmembrane region" description="Helical" evidence="10">
    <location>
        <begin position="204"/>
        <end position="228"/>
    </location>
</feature>
<accession>A0A2S0U3Y7</accession>
<keyword evidence="4 9" id="KW-0812">Transmembrane</keyword>
<evidence type="ECO:0000256" key="10">
    <source>
        <dbReference type="SAM" id="Phobius"/>
    </source>
</evidence>
<feature type="transmembrane region" description="Helical" evidence="10">
    <location>
        <begin position="166"/>
        <end position="184"/>
    </location>
</feature>
<evidence type="ECO:0000256" key="4">
    <source>
        <dbReference type="ARBA" id="ARBA00022692"/>
    </source>
</evidence>
<dbReference type="GO" id="GO:0004129">
    <property type="term" value="F:cytochrome-c oxidase activity"/>
    <property type="evidence" value="ECO:0007669"/>
    <property type="project" value="UniProtKB-EC"/>
</dbReference>
<evidence type="ECO:0000256" key="7">
    <source>
        <dbReference type="ARBA" id="ARBA00023136"/>
    </source>
</evidence>
<comment type="catalytic activity">
    <reaction evidence="8">
        <text>4 Fe(II)-[cytochrome c] + O2 + 8 H(+)(in) = 4 Fe(III)-[cytochrome c] + 2 H2O + 4 H(+)(out)</text>
        <dbReference type="Rhea" id="RHEA:11436"/>
        <dbReference type="Rhea" id="RHEA-COMP:10350"/>
        <dbReference type="Rhea" id="RHEA-COMP:14399"/>
        <dbReference type="ChEBI" id="CHEBI:15377"/>
        <dbReference type="ChEBI" id="CHEBI:15378"/>
        <dbReference type="ChEBI" id="CHEBI:15379"/>
        <dbReference type="ChEBI" id="CHEBI:29033"/>
        <dbReference type="ChEBI" id="CHEBI:29034"/>
        <dbReference type="EC" id="7.1.1.9"/>
    </reaction>
    <physiologicalReaction direction="left-to-right" evidence="8">
        <dbReference type="Rhea" id="RHEA:11437"/>
    </physiologicalReaction>
</comment>
<evidence type="ECO:0000259" key="11">
    <source>
        <dbReference type="PROSITE" id="PS50253"/>
    </source>
</evidence>
<organism evidence="12">
    <name type="scientific">Russula virescens</name>
    <dbReference type="NCBI Taxonomy" id="71688"/>
    <lineage>
        <taxon>Eukaryota</taxon>
        <taxon>Fungi</taxon>
        <taxon>Dikarya</taxon>
        <taxon>Basidiomycota</taxon>
        <taxon>Agaricomycotina</taxon>
        <taxon>Agaricomycetes</taxon>
        <taxon>Russulales</taxon>
        <taxon>Russulaceae</taxon>
        <taxon>Russula</taxon>
    </lineage>
</organism>
<dbReference type="PROSITE" id="PS50253">
    <property type="entry name" value="COX3"/>
    <property type="match status" value="1"/>
</dbReference>
<sequence length="270" mass="30333">MNKINRNQFQSFPYHLVEQSPWPILVSFSLLSLTLGAVMYMQGFNHGGQLLSLGFTLTVFGMILWFRDIITEGTYLGHHTIQVQKGLTIGVVLFIISEVFAFLSVFWAFFHSSLSPTIEIGGVWPPQGITPLDPFAIPLLNTILLLSSGAFVTYGHHALIQGDRKGAILGTLLTIIFAIIFTALQYYEYSESSFTMSDSVYGTVFYASTGLHGLHVIIGTLFILVGFIRIINYHLTDTHHQGHEAAILYWHFVDVVWLFLFIAVYYWGGN</sequence>
<dbReference type="FunFam" id="1.20.120.80:FF:000002">
    <property type="entry name" value="Cytochrome c oxidase subunit 3"/>
    <property type="match status" value="1"/>
</dbReference>
<feature type="domain" description="Heme-copper oxidase subunit III family profile" evidence="11">
    <location>
        <begin position="10"/>
        <end position="269"/>
    </location>
</feature>
<dbReference type="InterPro" id="IPR033945">
    <property type="entry name" value="Cyt_c_oxase_su3_dom"/>
</dbReference>
<dbReference type="PANTHER" id="PTHR11403:SF7">
    <property type="entry name" value="CYTOCHROME C OXIDASE SUBUNIT 3"/>
    <property type="match status" value="1"/>
</dbReference>
<reference evidence="12" key="1">
    <citation type="journal article" date="2018" name="Int. J. Biol. Macromol.">
        <title>Characterization and comparative mitogenomic analysis of six newly sequenced mitochondrial genomes from ectomycorrhizal fungi (Russula) and phylogenetic analysis of the Agaricomycetes.</title>
        <authorList>
            <person name="Li Q."/>
            <person name="Wang Q."/>
            <person name="Chen C."/>
            <person name="Jin X."/>
            <person name="Chen Z."/>
            <person name="Xiong C."/>
            <person name="Li P."/>
            <person name="Zhao J."/>
            <person name="Huang W."/>
        </authorList>
    </citation>
    <scope>NUCLEOTIDE SEQUENCE</scope>
</reference>
<dbReference type="AlphaFoldDB" id="A0A2S0U3Y7"/>
<evidence type="ECO:0000256" key="5">
    <source>
        <dbReference type="ARBA" id="ARBA00022967"/>
    </source>
</evidence>
<dbReference type="InterPro" id="IPR035973">
    <property type="entry name" value="Cyt_c_oxidase_su3-like_sf"/>
</dbReference>
<dbReference type="RefSeq" id="YP_009487309.1">
    <property type="nucleotide sequence ID" value="NC_037777.1"/>
</dbReference>
<dbReference type="Pfam" id="PF00510">
    <property type="entry name" value="COX3"/>
    <property type="match status" value="1"/>
</dbReference>
<comment type="function">
    <text evidence="9">Component of the cytochrome c oxidase, the last enzyme in the mitochondrial electron transport chain which drives oxidative phosphorylation. The respiratory chain contains 3 multisubunit complexes succinate dehydrogenase (complex II, CII), ubiquinol-cytochrome c oxidoreductase (cytochrome b-c1 complex, complex III, CIII) and cytochrome c oxidase (complex IV, CIV), that cooperate to transfer electrons derived from NADH and succinate to molecular oxygen, creating an electrochemical gradient over the inner membrane that drives transmembrane transport and the ATP synthase. Cytochrome c oxidase is the component of the respiratory chain that catalyzes the reduction of oxygen to water. Electrons originating from reduced cytochrome c in the intermembrane space (IMS) are transferred via the dinuclear copper A center (CU(A)) of subunit 2 and heme A of subunit 1 to the active site in subunit 1, a binuclear center (BNC) formed by heme A3 and copper B (CU(B)). The BNC reduces molecular oxygen to 2 water molecules using 4 electrons from cytochrome c in the IMS and 4 protons from the mitochondrial matrix.</text>
</comment>
<name>A0A2S0U3Y7_9AGAM</name>
<feature type="transmembrane region" description="Helical" evidence="10">
    <location>
        <begin position="21"/>
        <end position="41"/>
    </location>
</feature>
<keyword evidence="7 10" id="KW-0472">Membrane</keyword>
<comment type="similarity">
    <text evidence="2 9">Belongs to the cytochrome c oxidase subunit 3 family.</text>
</comment>
<feature type="transmembrane region" description="Helical" evidence="10">
    <location>
        <begin position="135"/>
        <end position="154"/>
    </location>
</feature>
<geneLocation type="mitochondrion" evidence="12"/>
<dbReference type="InterPro" id="IPR000298">
    <property type="entry name" value="Cyt_c_oxidase-like_su3"/>
</dbReference>
<evidence type="ECO:0000256" key="2">
    <source>
        <dbReference type="ARBA" id="ARBA00010581"/>
    </source>
</evidence>
<dbReference type="EMBL" id="MH138076">
    <property type="protein sequence ID" value="AWB36211.1"/>
    <property type="molecule type" value="Genomic_DNA"/>
</dbReference>
<gene>
    <name evidence="12" type="primary">cox3</name>
</gene>
<dbReference type="GO" id="GO:0045277">
    <property type="term" value="C:respiratory chain complex IV"/>
    <property type="evidence" value="ECO:0007669"/>
    <property type="project" value="UniProtKB-ARBA"/>
</dbReference>
<evidence type="ECO:0000256" key="3">
    <source>
        <dbReference type="ARBA" id="ARBA00015944"/>
    </source>
</evidence>
<dbReference type="Gene3D" id="1.20.120.80">
    <property type="entry name" value="Cytochrome c oxidase, subunit III, four-helix bundle"/>
    <property type="match status" value="1"/>
</dbReference>
<dbReference type="GO" id="GO:0005743">
    <property type="term" value="C:mitochondrial inner membrane"/>
    <property type="evidence" value="ECO:0007669"/>
    <property type="project" value="UniProtKB-SubCell"/>
</dbReference>
<protein>
    <recommendedName>
        <fullName evidence="3 9">Cytochrome c oxidase subunit 3</fullName>
    </recommendedName>
</protein>
<evidence type="ECO:0000256" key="6">
    <source>
        <dbReference type="ARBA" id="ARBA00022989"/>
    </source>
</evidence>
<evidence type="ECO:0000313" key="12">
    <source>
        <dbReference type="EMBL" id="AWB36211.1"/>
    </source>
</evidence>
<proteinExistence type="inferred from homology"/>
<feature type="transmembrane region" description="Helical" evidence="10">
    <location>
        <begin position="87"/>
        <end position="110"/>
    </location>
</feature>
<dbReference type="InterPro" id="IPR024791">
    <property type="entry name" value="Cyt_c/ubiquinol_Oxase_su3"/>
</dbReference>
<feature type="transmembrane region" description="Helical" evidence="10">
    <location>
        <begin position="248"/>
        <end position="268"/>
    </location>
</feature>
<evidence type="ECO:0000256" key="8">
    <source>
        <dbReference type="ARBA" id="ARBA00049512"/>
    </source>
</evidence>